<dbReference type="AlphaFoldDB" id="A0A0D8XML9"/>
<feature type="transmembrane region" description="Helical" evidence="1">
    <location>
        <begin position="228"/>
        <end position="247"/>
    </location>
</feature>
<feature type="transmembrane region" description="Helical" evidence="1">
    <location>
        <begin position="334"/>
        <end position="355"/>
    </location>
</feature>
<dbReference type="EMBL" id="KN716540">
    <property type="protein sequence ID" value="KJH43631.1"/>
    <property type="molecule type" value="Genomic_DNA"/>
</dbReference>
<dbReference type="PANTHER" id="PTHR23252">
    <property type="entry name" value="INTIMAL THICKNESS RECEPTOR-RELATED"/>
    <property type="match status" value="1"/>
</dbReference>
<gene>
    <name evidence="4" type="ORF">DICVIV_10349</name>
</gene>
<evidence type="ECO:0000256" key="2">
    <source>
        <dbReference type="SAM" id="SignalP"/>
    </source>
</evidence>
<keyword evidence="2" id="KW-0732">Signal</keyword>
<feature type="transmembrane region" description="Helical" evidence="1">
    <location>
        <begin position="259"/>
        <end position="282"/>
    </location>
</feature>
<evidence type="ECO:0000259" key="3">
    <source>
        <dbReference type="Pfam" id="PF10192"/>
    </source>
</evidence>
<keyword evidence="1" id="KW-1133">Transmembrane helix</keyword>
<proteinExistence type="predicted"/>
<dbReference type="OrthoDB" id="45670at2759"/>
<evidence type="ECO:0000313" key="5">
    <source>
        <dbReference type="Proteomes" id="UP000053766"/>
    </source>
</evidence>
<dbReference type="PANTHER" id="PTHR23252:SF43">
    <property type="entry name" value="INTIMAL THICKNESS RELATED RECEPTOR IRP DOMAIN-CONTAINING PROTEIN"/>
    <property type="match status" value="1"/>
</dbReference>
<keyword evidence="1" id="KW-0812">Transmembrane</keyword>
<accession>A0A0D8XML9</accession>
<dbReference type="GO" id="GO:0019236">
    <property type="term" value="P:response to pheromone"/>
    <property type="evidence" value="ECO:0007669"/>
    <property type="project" value="InterPro"/>
</dbReference>
<keyword evidence="1" id="KW-0472">Membrane</keyword>
<dbReference type="InterPro" id="IPR019336">
    <property type="entry name" value="GPR180/TMEM145_TM"/>
</dbReference>
<keyword evidence="5" id="KW-1185">Reference proteome</keyword>
<reference evidence="5" key="2">
    <citation type="journal article" date="2016" name="Sci. Rep.">
        <title>Dictyocaulus viviparus genome, variome and transcriptome elucidate lungworm biology and support future intervention.</title>
        <authorList>
            <person name="McNulty S.N."/>
            <person name="Strube C."/>
            <person name="Rosa B.A."/>
            <person name="Martin J.C."/>
            <person name="Tyagi R."/>
            <person name="Choi Y.J."/>
            <person name="Wang Q."/>
            <person name="Hallsworth Pepin K."/>
            <person name="Zhang X."/>
            <person name="Ozersky P."/>
            <person name="Wilson R.K."/>
            <person name="Sternberg P.W."/>
            <person name="Gasser R.B."/>
            <person name="Mitreva M."/>
        </authorList>
    </citation>
    <scope>NUCLEOTIDE SEQUENCE [LARGE SCALE GENOMIC DNA]</scope>
    <source>
        <strain evidence="5">HannoverDv2000</strain>
    </source>
</reference>
<feature type="transmembrane region" description="Helical" evidence="1">
    <location>
        <begin position="302"/>
        <end position="322"/>
    </location>
</feature>
<evidence type="ECO:0000313" key="4">
    <source>
        <dbReference type="EMBL" id="KJH43631.1"/>
    </source>
</evidence>
<feature type="signal peptide" evidence="2">
    <location>
        <begin position="1"/>
        <end position="22"/>
    </location>
</feature>
<dbReference type="GO" id="GO:0007186">
    <property type="term" value="P:G protein-coupled receptor signaling pathway"/>
    <property type="evidence" value="ECO:0007669"/>
    <property type="project" value="InterPro"/>
</dbReference>
<reference evidence="4 5" key="1">
    <citation type="submission" date="2013-11" db="EMBL/GenBank/DDBJ databases">
        <title>Draft genome of the bovine lungworm Dictyocaulus viviparus.</title>
        <authorList>
            <person name="Mitreva M."/>
        </authorList>
    </citation>
    <scope>NUCLEOTIDE SEQUENCE [LARGE SCALE GENOMIC DNA]</scope>
    <source>
        <strain evidence="4 5">HannoverDv2000</strain>
    </source>
</reference>
<dbReference type="Pfam" id="PF10192">
    <property type="entry name" value="GPR180-TMEM145_TM"/>
    <property type="match status" value="1"/>
</dbReference>
<feature type="transmembrane region" description="Helical" evidence="1">
    <location>
        <begin position="406"/>
        <end position="427"/>
    </location>
</feature>
<organism evidence="4 5">
    <name type="scientific">Dictyocaulus viviparus</name>
    <name type="common">Bovine lungworm</name>
    <dbReference type="NCBI Taxonomy" id="29172"/>
    <lineage>
        <taxon>Eukaryota</taxon>
        <taxon>Metazoa</taxon>
        <taxon>Ecdysozoa</taxon>
        <taxon>Nematoda</taxon>
        <taxon>Chromadorea</taxon>
        <taxon>Rhabditida</taxon>
        <taxon>Rhabditina</taxon>
        <taxon>Rhabditomorpha</taxon>
        <taxon>Strongyloidea</taxon>
        <taxon>Metastrongylidae</taxon>
        <taxon>Dictyocaulus</taxon>
    </lineage>
</organism>
<dbReference type="Proteomes" id="UP000053766">
    <property type="component" value="Unassembled WGS sequence"/>
</dbReference>
<dbReference type="InterPro" id="IPR047831">
    <property type="entry name" value="GPR180/TMEM145"/>
</dbReference>
<feature type="transmembrane region" description="Helical" evidence="1">
    <location>
        <begin position="433"/>
        <end position="456"/>
    </location>
</feature>
<feature type="domain" description="GPR180/TMEM145 transmembrane" evidence="3">
    <location>
        <begin position="233"/>
        <end position="451"/>
    </location>
</feature>
<protein>
    <recommendedName>
        <fullName evidence="3">GPR180/TMEM145 transmembrane domain-containing protein</fullName>
    </recommendedName>
</protein>
<name>A0A0D8XML9_DICVI</name>
<feature type="transmembrane region" description="Helical" evidence="1">
    <location>
        <begin position="367"/>
        <end position="385"/>
    </location>
</feature>
<evidence type="ECO:0000256" key="1">
    <source>
        <dbReference type="SAM" id="Phobius"/>
    </source>
</evidence>
<sequence>MNRTEWFLFLVFSPELLVVMEAVHVEGVWNTATERVKFVTKFGFQQTNALDRENSRGFVFGNVTSKNDGNPIERFLLTLVPHSLIGSFRSNSQYTLSCGAIMKNISKLGFDSRCLTDGSRGDIFRSVPCSKDRLCREEDDPRVVVPGCQLTMQVEEPVTAEYWLVDFNIILYLVLVNCKLDKYCNWTQSKSNVLVEYDIWLTNGRPGSFAANPLTWQFSFDEQNTLEIYVITLLVYIVLSAVMARGIQLTKRASPPARLKLLNFIITMKTAGVALQSLNVFVFAFDGQGLIFARVLGEVLRIISIEFLCLLLLLISQGWGLYSWGAEPSRSCIISWAILAVVNITLFFYNLMFVYDVLHDINVFTSWPGYGQLVIRMCLALWFLIEIRRLIIREQFEDRASFVAHIGAGFLVWFVYQPGLGVVASFISQLWRFKIILGITSFANYIAIACLVHLFWPTSSYRKFFHDELNHHRRMHRTESHEMHDLEMLLFESENSDADFPEIDENNTLQSNYSV</sequence>
<feature type="chain" id="PRO_5002335780" description="GPR180/TMEM145 transmembrane domain-containing protein" evidence="2">
    <location>
        <begin position="23"/>
        <end position="515"/>
    </location>
</feature>